<reference evidence="4" key="1">
    <citation type="submission" date="2020-02" db="EMBL/GenBank/DDBJ databases">
        <authorList>
            <person name="Meier V. D."/>
        </authorList>
    </citation>
    <scope>NUCLEOTIDE SEQUENCE</scope>
    <source>
        <strain evidence="4">AVDCRST_MAG45</strain>
    </source>
</reference>
<evidence type="ECO:0000256" key="1">
    <source>
        <dbReference type="ARBA" id="ARBA00008812"/>
    </source>
</evidence>
<dbReference type="PANTHER" id="PTHR34406">
    <property type="entry name" value="PROTEIN YCEI"/>
    <property type="match status" value="1"/>
</dbReference>
<dbReference type="InterPro" id="IPR007372">
    <property type="entry name" value="Lipid/polyisoprenoid-bd_YceI"/>
</dbReference>
<evidence type="ECO:0000256" key="2">
    <source>
        <dbReference type="SAM" id="MobiDB-lite"/>
    </source>
</evidence>
<sequence>MAGTRSVPIDRRQHHGHSDPGIRRRLRRRRRSLVFEAGTRHMGVGSFRARFEDVSARLTAAEGALRLEGSARVESISIRNPPEFREHVVNGEDWFDSGRYPEIRFASDHVRVGDDGTLELTGELTIKDVTQPITATGTHRPPTDDPYGNVRIAVDLSSTIDRRDFDLRSQAVLPKGGNVLEWDVAIDVPSN</sequence>
<feature type="compositionally biased region" description="Basic and acidic residues" evidence="2">
    <location>
        <begin position="8"/>
        <end position="22"/>
    </location>
</feature>
<dbReference type="SUPFAM" id="SSF101874">
    <property type="entry name" value="YceI-like"/>
    <property type="match status" value="1"/>
</dbReference>
<feature type="region of interest" description="Disordered" evidence="2">
    <location>
        <begin position="1"/>
        <end position="23"/>
    </location>
</feature>
<accession>A0A6J4TCC9</accession>
<dbReference type="PANTHER" id="PTHR34406:SF1">
    <property type="entry name" value="PROTEIN YCEI"/>
    <property type="match status" value="1"/>
</dbReference>
<proteinExistence type="inferred from homology"/>
<organism evidence="4">
    <name type="scientific">uncultured Solirubrobacterales bacterium</name>
    <dbReference type="NCBI Taxonomy" id="768556"/>
    <lineage>
        <taxon>Bacteria</taxon>
        <taxon>Bacillati</taxon>
        <taxon>Actinomycetota</taxon>
        <taxon>Thermoleophilia</taxon>
        <taxon>Solirubrobacterales</taxon>
        <taxon>environmental samples</taxon>
    </lineage>
</organism>
<feature type="domain" description="Lipid/polyisoprenoid-binding YceI-like" evidence="3">
    <location>
        <begin position="32"/>
        <end position="191"/>
    </location>
</feature>
<dbReference type="InterPro" id="IPR036761">
    <property type="entry name" value="TTHA0802/YceI-like_sf"/>
</dbReference>
<name>A0A6J4TCC9_9ACTN</name>
<dbReference type="AlphaFoldDB" id="A0A6J4TCC9"/>
<gene>
    <name evidence="4" type="ORF">AVDCRST_MAG45-2417</name>
</gene>
<evidence type="ECO:0000313" key="4">
    <source>
        <dbReference type="EMBL" id="CAA9519697.1"/>
    </source>
</evidence>
<dbReference type="SMART" id="SM00867">
    <property type="entry name" value="YceI"/>
    <property type="match status" value="1"/>
</dbReference>
<evidence type="ECO:0000259" key="3">
    <source>
        <dbReference type="SMART" id="SM00867"/>
    </source>
</evidence>
<protein>
    <recommendedName>
        <fullName evidence="3">Lipid/polyisoprenoid-binding YceI-like domain-containing protein</fullName>
    </recommendedName>
</protein>
<comment type="similarity">
    <text evidence="1">Belongs to the UPF0312 family.</text>
</comment>
<dbReference type="EMBL" id="CADCVU010000211">
    <property type="protein sequence ID" value="CAA9519697.1"/>
    <property type="molecule type" value="Genomic_DNA"/>
</dbReference>
<dbReference type="Gene3D" id="2.40.128.110">
    <property type="entry name" value="Lipid/polyisoprenoid-binding, YceI-like"/>
    <property type="match status" value="1"/>
</dbReference>
<dbReference type="Pfam" id="PF04264">
    <property type="entry name" value="YceI"/>
    <property type="match status" value="1"/>
</dbReference>